<evidence type="ECO:0000256" key="1">
    <source>
        <dbReference type="ARBA" id="ARBA00004571"/>
    </source>
</evidence>
<evidence type="ECO:0000256" key="7">
    <source>
        <dbReference type="ARBA" id="ARBA00022729"/>
    </source>
</evidence>
<evidence type="ECO:0000256" key="12">
    <source>
        <dbReference type="ARBA" id="ARBA00023170"/>
    </source>
</evidence>
<evidence type="ECO:0000256" key="14">
    <source>
        <dbReference type="PROSITE-ProRule" id="PRU01360"/>
    </source>
</evidence>
<keyword evidence="21" id="KW-1185">Reference proteome</keyword>
<sequence>MQYLSTQRLVLSIAISSIIGSGVVWAEEGSNPEQETAGDMQSLPDVKIVADTSATTEGSDSYTTPMVGTATPLSMSMRNTPQSVSVVTRQRIEDQKLDDITDVINNVTGVSASEYDSSRHGYKARGFDIENLQIDGIPTTWSPGWSAGETQTSTIIYDRVEVVRGATGLMTGTGNPAASINLVRKHADSRTLAGNVSVEAGQWNTYGATADVSSPLVESGNIRGRIVGSYEQSDSFVDYREDETTVLYGVLDADITANTQLSLGASYQNNDPTSSAWGGLPVWYTDGSRTNWSRSKSKAPHWAGWASTNENYFATLTQHFSKDWNAQLRYDHGQNKGELKLLWVYGVPDRDTGLGMGASPSRYDTTRKQDTFTLNISGAYTVMGRKHEVAFGAINSDQDFSSYLYDREVSEVDFNFNEWDGRYPEPVWGETTLTDKQDTKETAFYAVTRLDLTEDLNVIVGGRLSDWETSGQNWQGPYAIEHDHVFLPYAGIIYDLSEALSAYASYADIFNPQSEQDATGKTLDPISGETYEIGLKAELMDGKLNGSLAVFQILQDNVAQPDGDKLVPGTIAQAYVQAEGAESRGYEIEVAGEVSPGLQLSLGWSQFTASDANGRAVNTSHPRRLLKVFSKYQFQGDLQGLAVGAGVNWQSGNYTNGTNPVTGEGEKLEQDAYALVSLMAKYAFNKELSAQLNVNNLLDETYYSQIGFYSQLAYGAPRNASVSLKYAF</sequence>
<evidence type="ECO:0000256" key="4">
    <source>
        <dbReference type="ARBA" id="ARBA00022452"/>
    </source>
</evidence>
<organism evidence="20 21">
    <name type="scientific">Oleiphilus messinensis</name>
    <dbReference type="NCBI Taxonomy" id="141451"/>
    <lineage>
        <taxon>Bacteria</taxon>
        <taxon>Pseudomonadati</taxon>
        <taxon>Pseudomonadota</taxon>
        <taxon>Gammaproteobacteria</taxon>
        <taxon>Oceanospirillales</taxon>
        <taxon>Oleiphilaceae</taxon>
        <taxon>Oleiphilus</taxon>
    </lineage>
</organism>
<proteinExistence type="inferred from homology"/>
<evidence type="ECO:0000259" key="19">
    <source>
        <dbReference type="Pfam" id="PF07715"/>
    </source>
</evidence>
<dbReference type="PANTHER" id="PTHR32552:SF74">
    <property type="entry name" value="HYDROXAMATE SIDEROPHORE RECEPTOR FHUE"/>
    <property type="match status" value="1"/>
</dbReference>
<keyword evidence="4 14" id="KW-1134">Transmembrane beta strand</keyword>
<dbReference type="RefSeq" id="WP_198343153.1">
    <property type="nucleotide sequence ID" value="NZ_CP021425.1"/>
</dbReference>
<dbReference type="KEGG" id="ome:OLMES_5503"/>
<dbReference type="InterPro" id="IPR039426">
    <property type="entry name" value="TonB-dep_rcpt-like"/>
</dbReference>
<dbReference type="InterPro" id="IPR010917">
    <property type="entry name" value="TonB_rcpt_CS"/>
</dbReference>
<dbReference type="Gene3D" id="2.170.130.10">
    <property type="entry name" value="TonB-dependent receptor, plug domain"/>
    <property type="match status" value="1"/>
</dbReference>
<evidence type="ECO:0000313" key="20">
    <source>
        <dbReference type="EMBL" id="ARU59483.1"/>
    </source>
</evidence>
<feature type="chain" id="PRO_5012801653" evidence="17">
    <location>
        <begin position="27"/>
        <end position="728"/>
    </location>
</feature>
<evidence type="ECO:0000256" key="3">
    <source>
        <dbReference type="ARBA" id="ARBA00022448"/>
    </source>
</evidence>
<dbReference type="SUPFAM" id="SSF56935">
    <property type="entry name" value="Porins"/>
    <property type="match status" value="1"/>
</dbReference>
<evidence type="ECO:0000256" key="6">
    <source>
        <dbReference type="ARBA" id="ARBA00022692"/>
    </source>
</evidence>
<dbReference type="Gene3D" id="2.40.170.20">
    <property type="entry name" value="TonB-dependent receptor, beta-barrel domain"/>
    <property type="match status" value="1"/>
</dbReference>
<dbReference type="Pfam" id="PF07715">
    <property type="entry name" value="Plug"/>
    <property type="match status" value="1"/>
</dbReference>
<name>A0A1Y0IJ74_9GAMM</name>
<gene>
    <name evidence="20" type="ORF">OLMES_5503</name>
</gene>
<evidence type="ECO:0000256" key="8">
    <source>
        <dbReference type="ARBA" id="ARBA00023004"/>
    </source>
</evidence>
<keyword evidence="7 17" id="KW-0732">Signal</keyword>
<evidence type="ECO:0000256" key="13">
    <source>
        <dbReference type="ARBA" id="ARBA00023237"/>
    </source>
</evidence>
<dbReference type="PANTHER" id="PTHR32552">
    <property type="entry name" value="FERRICHROME IRON RECEPTOR-RELATED"/>
    <property type="match status" value="1"/>
</dbReference>
<dbReference type="EMBL" id="CP021425">
    <property type="protein sequence ID" value="ARU59483.1"/>
    <property type="molecule type" value="Genomic_DNA"/>
</dbReference>
<dbReference type="CDD" id="cd01347">
    <property type="entry name" value="ligand_gated_channel"/>
    <property type="match status" value="1"/>
</dbReference>
<dbReference type="GO" id="GO:0009279">
    <property type="term" value="C:cell outer membrane"/>
    <property type="evidence" value="ECO:0007669"/>
    <property type="project" value="UniProtKB-SubCell"/>
</dbReference>
<dbReference type="Pfam" id="PF00593">
    <property type="entry name" value="TonB_dep_Rec_b-barrel"/>
    <property type="match status" value="1"/>
</dbReference>
<comment type="similarity">
    <text evidence="2 14 16">Belongs to the TonB-dependent receptor family.</text>
</comment>
<evidence type="ECO:0000256" key="16">
    <source>
        <dbReference type="RuleBase" id="RU003357"/>
    </source>
</evidence>
<dbReference type="Proteomes" id="UP000196027">
    <property type="component" value="Chromosome"/>
</dbReference>
<dbReference type="PROSITE" id="PS01156">
    <property type="entry name" value="TONB_DEPENDENT_REC_2"/>
    <property type="match status" value="1"/>
</dbReference>
<dbReference type="InterPro" id="IPR037066">
    <property type="entry name" value="Plug_dom_sf"/>
</dbReference>
<evidence type="ECO:0000256" key="10">
    <source>
        <dbReference type="ARBA" id="ARBA00023077"/>
    </source>
</evidence>
<evidence type="ECO:0000259" key="18">
    <source>
        <dbReference type="Pfam" id="PF00593"/>
    </source>
</evidence>
<evidence type="ECO:0000256" key="15">
    <source>
        <dbReference type="PROSITE-ProRule" id="PRU10144"/>
    </source>
</evidence>
<dbReference type="GO" id="GO:0015891">
    <property type="term" value="P:siderophore transport"/>
    <property type="evidence" value="ECO:0007669"/>
    <property type="project" value="InterPro"/>
</dbReference>
<accession>A0A1Y0IJ74</accession>
<evidence type="ECO:0000256" key="5">
    <source>
        <dbReference type="ARBA" id="ARBA00022496"/>
    </source>
</evidence>
<dbReference type="FunFam" id="2.170.130.10:FF:000010">
    <property type="entry name" value="Ferripyoverdine receptor"/>
    <property type="match status" value="1"/>
</dbReference>
<feature type="signal peptide" evidence="17">
    <location>
        <begin position="1"/>
        <end position="26"/>
    </location>
</feature>
<keyword evidence="10 16" id="KW-0798">TonB box</keyword>
<protein>
    <submittedName>
        <fullName evidence="20">Putative TonB-dependent receptor</fullName>
    </submittedName>
</protein>
<feature type="short sequence motif" description="TonB C-terminal box" evidence="15">
    <location>
        <begin position="711"/>
        <end position="728"/>
    </location>
</feature>
<keyword evidence="8" id="KW-0408">Iron</keyword>
<dbReference type="InterPro" id="IPR036942">
    <property type="entry name" value="Beta-barrel_TonB_sf"/>
</dbReference>
<evidence type="ECO:0000256" key="11">
    <source>
        <dbReference type="ARBA" id="ARBA00023136"/>
    </source>
</evidence>
<dbReference type="GO" id="GO:0038023">
    <property type="term" value="F:signaling receptor activity"/>
    <property type="evidence" value="ECO:0007669"/>
    <property type="project" value="InterPro"/>
</dbReference>
<evidence type="ECO:0000256" key="2">
    <source>
        <dbReference type="ARBA" id="ARBA00009810"/>
    </source>
</evidence>
<evidence type="ECO:0000256" key="17">
    <source>
        <dbReference type="SAM" id="SignalP"/>
    </source>
</evidence>
<keyword evidence="12 20" id="KW-0675">Receptor</keyword>
<dbReference type="PROSITE" id="PS52016">
    <property type="entry name" value="TONB_DEPENDENT_REC_3"/>
    <property type="match status" value="1"/>
</dbReference>
<evidence type="ECO:0000256" key="9">
    <source>
        <dbReference type="ARBA" id="ARBA00023065"/>
    </source>
</evidence>
<dbReference type="NCBIfam" id="TIGR01783">
    <property type="entry name" value="TonB-siderophor"/>
    <property type="match status" value="1"/>
</dbReference>
<keyword evidence="13 14" id="KW-0998">Cell outer membrane</keyword>
<keyword evidence="3 14" id="KW-0813">Transport</keyword>
<feature type="domain" description="TonB-dependent receptor-like beta-barrel" evidence="18">
    <location>
        <begin position="287"/>
        <end position="697"/>
    </location>
</feature>
<dbReference type="InterPro" id="IPR000531">
    <property type="entry name" value="Beta-barrel_TonB"/>
</dbReference>
<comment type="subcellular location">
    <subcellularLocation>
        <location evidence="1 14">Cell outer membrane</location>
        <topology evidence="1 14">Multi-pass membrane protein</topology>
    </subcellularLocation>
</comment>
<feature type="domain" description="TonB-dependent receptor plug" evidence="19">
    <location>
        <begin position="77"/>
        <end position="178"/>
    </location>
</feature>
<dbReference type="GO" id="GO:0015344">
    <property type="term" value="F:siderophore uptake transmembrane transporter activity"/>
    <property type="evidence" value="ECO:0007669"/>
    <property type="project" value="TreeGrafter"/>
</dbReference>
<dbReference type="InterPro" id="IPR012910">
    <property type="entry name" value="Plug_dom"/>
</dbReference>
<keyword evidence="5" id="KW-0410">Iron transport</keyword>
<dbReference type="AlphaFoldDB" id="A0A1Y0IJ74"/>
<dbReference type="InterPro" id="IPR010105">
    <property type="entry name" value="TonB_sidphr_rcpt"/>
</dbReference>
<reference evidence="20 21" key="1">
    <citation type="submission" date="2017-05" db="EMBL/GenBank/DDBJ databases">
        <title>Genomic insights into alkan degradation activity of Oleiphilus messinensis.</title>
        <authorList>
            <person name="Kozyavkin S.A."/>
            <person name="Slesarev A.I."/>
            <person name="Golyshin P.N."/>
            <person name="Korzhenkov A."/>
            <person name="Golyshina O.N."/>
            <person name="Toshchakov S.V."/>
        </authorList>
    </citation>
    <scope>NUCLEOTIDE SEQUENCE [LARGE SCALE GENOMIC DNA]</scope>
    <source>
        <strain evidence="20 21">ME102</strain>
    </source>
</reference>
<keyword evidence="11 14" id="KW-0472">Membrane</keyword>
<keyword evidence="6 14" id="KW-0812">Transmembrane</keyword>
<evidence type="ECO:0000313" key="21">
    <source>
        <dbReference type="Proteomes" id="UP000196027"/>
    </source>
</evidence>
<keyword evidence="9" id="KW-0406">Ion transport</keyword>